<evidence type="ECO:0000256" key="4">
    <source>
        <dbReference type="ARBA" id="ARBA00023015"/>
    </source>
</evidence>
<keyword evidence="5" id="KW-0238">DNA-binding</keyword>
<keyword evidence="8" id="KW-0539">Nucleus</keyword>
<dbReference type="Pfam" id="PF00105">
    <property type="entry name" value="zf-C4"/>
    <property type="match status" value="1"/>
</dbReference>
<protein>
    <recommendedName>
        <fullName evidence="10">Nuclear receptor domain-containing protein</fullName>
    </recommendedName>
</protein>
<evidence type="ECO:0000259" key="10">
    <source>
        <dbReference type="PROSITE" id="PS51030"/>
    </source>
</evidence>
<keyword evidence="7" id="KW-0675">Receptor</keyword>
<name>A0AA85KIN5_TRIRE</name>
<evidence type="ECO:0000256" key="6">
    <source>
        <dbReference type="ARBA" id="ARBA00023163"/>
    </source>
</evidence>
<organism evidence="11 12">
    <name type="scientific">Trichobilharzia regenti</name>
    <name type="common">Nasal bird schistosome</name>
    <dbReference type="NCBI Taxonomy" id="157069"/>
    <lineage>
        <taxon>Eukaryota</taxon>
        <taxon>Metazoa</taxon>
        <taxon>Spiralia</taxon>
        <taxon>Lophotrochozoa</taxon>
        <taxon>Platyhelminthes</taxon>
        <taxon>Trematoda</taxon>
        <taxon>Digenea</taxon>
        <taxon>Strigeidida</taxon>
        <taxon>Schistosomatoidea</taxon>
        <taxon>Schistosomatidae</taxon>
        <taxon>Trichobilharzia</taxon>
    </lineage>
</organism>
<evidence type="ECO:0000256" key="9">
    <source>
        <dbReference type="SAM" id="MobiDB-lite"/>
    </source>
</evidence>
<evidence type="ECO:0000256" key="2">
    <source>
        <dbReference type="ARBA" id="ARBA00022771"/>
    </source>
</evidence>
<keyword evidence="11" id="KW-1185">Reference proteome</keyword>
<reference evidence="11" key="1">
    <citation type="submission" date="2022-06" db="EMBL/GenBank/DDBJ databases">
        <authorList>
            <person name="Berger JAMES D."/>
            <person name="Berger JAMES D."/>
        </authorList>
    </citation>
    <scope>NUCLEOTIDE SEQUENCE [LARGE SCALE GENOMIC DNA]</scope>
</reference>
<evidence type="ECO:0000313" key="11">
    <source>
        <dbReference type="Proteomes" id="UP000050795"/>
    </source>
</evidence>
<evidence type="ECO:0000313" key="12">
    <source>
        <dbReference type="WBParaSite" id="TREG1_96690.1"/>
    </source>
</evidence>
<evidence type="ECO:0000256" key="5">
    <source>
        <dbReference type="ARBA" id="ARBA00023125"/>
    </source>
</evidence>
<feature type="domain" description="Nuclear receptor" evidence="10">
    <location>
        <begin position="33"/>
        <end position="112"/>
    </location>
</feature>
<evidence type="ECO:0000256" key="8">
    <source>
        <dbReference type="ARBA" id="ARBA00023242"/>
    </source>
</evidence>
<keyword evidence="3" id="KW-0862">Zinc</keyword>
<accession>A0AA85KIN5</accession>
<keyword evidence="4" id="KW-0805">Transcription regulation</keyword>
<keyword evidence="6" id="KW-0804">Transcription</keyword>
<dbReference type="GO" id="GO:0008270">
    <property type="term" value="F:zinc ion binding"/>
    <property type="evidence" value="ECO:0007669"/>
    <property type="project" value="UniProtKB-KW"/>
</dbReference>
<keyword evidence="2" id="KW-0863">Zinc-finger</keyword>
<dbReference type="AlphaFoldDB" id="A0AA85KIN5"/>
<keyword evidence="1" id="KW-0479">Metal-binding</keyword>
<dbReference type="InterPro" id="IPR050274">
    <property type="entry name" value="Nuclear_hormone_rcpt_NR2"/>
</dbReference>
<dbReference type="Gene3D" id="3.30.50.10">
    <property type="entry name" value="Erythroid Transcription Factor GATA-1, subunit A"/>
    <property type="match status" value="1"/>
</dbReference>
<dbReference type="GO" id="GO:0043565">
    <property type="term" value="F:sequence-specific DNA binding"/>
    <property type="evidence" value="ECO:0007669"/>
    <property type="project" value="InterPro"/>
</dbReference>
<dbReference type="Proteomes" id="UP000050795">
    <property type="component" value="Unassembled WGS sequence"/>
</dbReference>
<dbReference type="SMART" id="SM00399">
    <property type="entry name" value="ZnF_C4"/>
    <property type="match status" value="1"/>
</dbReference>
<sequence>MREQKNKSLSTSSSTSSEKLSSGGSRSGYRLLNIPCGVCGDRSTGKHYGVYSCDGCSGFFKRSIHKNRTYTCKASGNLKGQCTIDRNRRNHCRACRLNKCFMAQMNEESVQHERGPRKSTNAAKRYSSIESTGKRNDEYPLNLSISQRRNSKITNNTNNNNNSRKPRGCYERHENADYYHYHSKNLLTNLPVYMDDSVQCSISEQFKPLNPLMNAMNLSGHFSQQFAYKHLENIIDNLYTSLRNEQNSVTTLQCKSNMSTDPDDDLQGKAEDLTVVSKKRDEFCKRDHDPEYDNRNQIMNPPVNQWSADYLTICNSHEALSKIMNNSLWTDKWNTSSCTHMYEIPNTSLSSEPFKYTNNDQNSIGKNDADETSRNHLINWSNFTKMNEWSRTEIGIRILMNMISWIVDSYSFQTSIKSNQAADLMDTNWIYIFYIHVIEYSHQQKFCNKNINNNNNRYGIENLLLSRNTTSISNTSTINNFPASPAMRYLITNHDSLDIVSSFIRYLNDFNLTAEECEYVKVKIFNVNKLGCSRKRTSDCVIPNSGLRYEVMNSLCEQLTSFDGNWLKHLCMQTFFTAIINSNNNNNDSLLLLDYIVQNLFSVIAFTYQSA</sequence>
<reference evidence="12" key="2">
    <citation type="submission" date="2023-11" db="UniProtKB">
        <authorList>
            <consortium name="WormBaseParasite"/>
        </authorList>
    </citation>
    <scope>IDENTIFICATION</scope>
</reference>
<dbReference type="PROSITE" id="PS00031">
    <property type="entry name" value="NUCLEAR_REC_DBD_1"/>
    <property type="match status" value="1"/>
</dbReference>
<feature type="region of interest" description="Disordered" evidence="9">
    <location>
        <begin position="109"/>
        <end position="138"/>
    </location>
</feature>
<proteinExistence type="predicted"/>
<evidence type="ECO:0000256" key="1">
    <source>
        <dbReference type="ARBA" id="ARBA00022723"/>
    </source>
</evidence>
<dbReference type="GO" id="GO:0003700">
    <property type="term" value="F:DNA-binding transcription factor activity"/>
    <property type="evidence" value="ECO:0007669"/>
    <property type="project" value="InterPro"/>
</dbReference>
<dbReference type="WBParaSite" id="TREG1_96690.1">
    <property type="protein sequence ID" value="TREG1_96690.1"/>
    <property type="gene ID" value="TREG1_96690"/>
</dbReference>
<evidence type="ECO:0000256" key="3">
    <source>
        <dbReference type="ARBA" id="ARBA00022833"/>
    </source>
</evidence>
<dbReference type="PRINTS" id="PR00047">
    <property type="entry name" value="STROIDFINGER"/>
</dbReference>
<dbReference type="SUPFAM" id="SSF57716">
    <property type="entry name" value="Glucocorticoid receptor-like (DNA-binding domain)"/>
    <property type="match status" value="1"/>
</dbReference>
<dbReference type="PROSITE" id="PS51030">
    <property type="entry name" value="NUCLEAR_REC_DBD_2"/>
    <property type="match status" value="1"/>
</dbReference>
<dbReference type="InterPro" id="IPR001628">
    <property type="entry name" value="Znf_hrmn_rcpt"/>
</dbReference>
<feature type="compositionally biased region" description="Low complexity" evidence="9">
    <location>
        <begin position="7"/>
        <end position="25"/>
    </location>
</feature>
<evidence type="ECO:0000256" key="7">
    <source>
        <dbReference type="ARBA" id="ARBA00023170"/>
    </source>
</evidence>
<feature type="region of interest" description="Disordered" evidence="9">
    <location>
        <begin position="1"/>
        <end position="25"/>
    </location>
</feature>
<dbReference type="PANTHER" id="PTHR24083">
    <property type="entry name" value="NUCLEAR HORMONE RECEPTOR"/>
    <property type="match status" value="1"/>
</dbReference>
<dbReference type="InterPro" id="IPR013088">
    <property type="entry name" value="Znf_NHR/GATA"/>
</dbReference>